<evidence type="ECO:0000313" key="3">
    <source>
        <dbReference type="Proteomes" id="UP001054945"/>
    </source>
</evidence>
<protein>
    <submittedName>
        <fullName evidence="2">Uncharacterized protein</fullName>
    </submittedName>
</protein>
<gene>
    <name evidence="2" type="ORF">CEXT_560621</name>
</gene>
<sequence length="169" mass="19634">MPQTKGWKRIEKEKEENKKKRKNRTKAAARQRCHKQSFGIKGTEPSTHFDWPPGAVLSIGVGRKSRKGERVGWSGGENSRVHTTEIHERVMRGKRIPDSTKFLKYQNTQTAKTRRSLSINARLPKNDELLISCTTSPPPSRRRPISALRNDCLEWEEKRECGRAKRRRF</sequence>
<organism evidence="2 3">
    <name type="scientific">Caerostris extrusa</name>
    <name type="common">Bark spider</name>
    <name type="synonym">Caerostris bankana</name>
    <dbReference type="NCBI Taxonomy" id="172846"/>
    <lineage>
        <taxon>Eukaryota</taxon>
        <taxon>Metazoa</taxon>
        <taxon>Ecdysozoa</taxon>
        <taxon>Arthropoda</taxon>
        <taxon>Chelicerata</taxon>
        <taxon>Arachnida</taxon>
        <taxon>Araneae</taxon>
        <taxon>Araneomorphae</taxon>
        <taxon>Entelegynae</taxon>
        <taxon>Araneoidea</taxon>
        <taxon>Araneidae</taxon>
        <taxon>Caerostris</taxon>
    </lineage>
</organism>
<dbReference type="EMBL" id="BPLR01019648">
    <property type="protein sequence ID" value="GIX70106.1"/>
    <property type="molecule type" value="Genomic_DNA"/>
</dbReference>
<feature type="compositionally biased region" description="Basic residues" evidence="1">
    <location>
        <begin position="19"/>
        <end position="35"/>
    </location>
</feature>
<dbReference type="AlphaFoldDB" id="A0AAV4MF90"/>
<keyword evidence="3" id="KW-1185">Reference proteome</keyword>
<proteinExistence type="predicted"/>
<feature type="region of interest" description="Disordered" evidence="1">
    <location>
        <begin position="1"/>
        <end position="49"/>
    </location>
</feature>
<evidence type="ECO:0000313" key="2">
    <source>
        <dbReference type="EMBL" id="GIX70106.1"/>
    </source>
</evidence>
<evidence type="ECO:0000256" key="1">
    <source>
        <dbReference type="SAM" id="MobiDB-lite"/>
    </source>
</evidence>
<name>A0AAV4MF90_CAEEX</name>
<comment type="caution">
    <text evidence="2">The sequence shown here is derived from an EMBL/GenBank/DDBJ whole genome shotgun (WGS) entry which is preliminary data.</text>
</comment>
<feature type="compositionally biased region" description="Basic and acidic residues" evidence="1">
    <location>
        <begin position="8"/>
        <end position="18"/>
    </location>
</feature>
<reference evidence="2 3" key="1">
    <citation type="submission" date="2021-06" db="EMBL/GenBank/DDBJ databases">
        <title>Caerostris extrusa draft genome.</title>
        <authorList>
            <person name="Kono N."/>
            <person name="Arakawa K."/>
        </authorList>
    </citation>
    <scope>NUCLEOTIDE SEQUENCE [LARGE SCALE GENOMIC DNA]</scope>
</reference>
<dbReference type="Proteomes" id="UP001054945">
    <property type="component" value="Unassembled WGS sequence"/>
</dbReference>
<accession>A0AAV4MF90</accession>